<dbReference type="RefSeq" id="WP_310074673.1">
    <property type="nucleotide sequence ID" value="NZ_JAVDVX010000006.1"/>
</dbReference>
<organism evidence="2 3">
    <name type="scientific">Cellvibrio fibrivorans</name>
    <dbReference type="NCBI Taxonomy" id="126350"/>
    <lineage>
        <taxon>Bacteria</taxon>
        <taxon>Pseudomonadati</taxon>
        <taxon>Pseudomonadota</taxon>
        <taxon>Gammaproteobacteria</taxon>
        <taxon>Cellvibrionales</taxon>
        <taxon>Cellvibrionaceae</taxon>
        <taxon>Cellvibrio</taxon>
    </lineage>
</organism>
<name>A0ABU1V1X1_9GAMM</name>
<evidence type="ECO:0000256" key="1">
    <source>
        <dbReference type="SAM" id="Phobius"/>
    </source>
</evidence>
<evidence type="ECO:0000313" key="2">
    <source>
        <dbReference type="EMBL" id="MDR7091405.1"/>
    </source>
</evidence>
<comment type="caution">
    <text evidence="2">The sequence shown here is derived from an EMBL/GenBank/DDBJ whole genome shotgun (WGS) entry which is preliminary data.</text>
</comment>
<evidence type="ECO:0000313" key="3">
    <source>
        <dbReference type="Proteomes" id="UP001253595"/>
    </source>
</evidence>
<feature type="transmembrane region" description="Helical" evidence="1">
    <location>
        <begin position="31"/>
        <end position="53"/>
    </location>
</feature>
<dbReference type="Proteomes" id="UP001253595">
    <property type="component" value="Unassembled WGS sequence"/>
</dbReference>
<gene>
    <name evidence="2" type="ORF">J2X05_003440</name>
</gene>
<reference evidence="2 3" key="1">
    <citation type="submission" date="2023-07" db="EMBL/GenBank/DDBJ databases">
        <title>Sorghum-associated microbial communities from plants grown in Nebraska, USA.</title>
        <authorList>
            <person name="Schachtman D."/>
        </authorList>
    </citation>
    <scope>NUCLEOTIDE SEQUENCE [LARGE SCALE GENOMIC DNA]</scope>
    <source>
        <strain evidence="2 3">BE190</strain>
    </source>
</reference>
<keyword evidence="1" id="KW-0472">Membrane</keyword>
<dbReference type="EMBL" id="JAVDVX010000006">
    <property type="protein sequence ID" value="MDR7091405.1"/>
    <property type="molecule type" value="Genomic_DNA"/>
</dbReference>
<proteinExistence type="predicted"/>
<keyword evidence="3" id="KW-1185">Reference proteome</keyword>
<sequence>MDKDNLEIKRIFSRFSDEPLRSGQHEALHQMLTAFIVMIVGVLLTAVGFVGIIVRLLRLAGFGVITFAQHLGLARHVNVELERRHFHCNRRKPEYR</sequence>
<keyword evidence="1" id="KW-1133">Transmembrane helix</keyword>
<protein>
    <submittedName>
        <fullName evidence="2">Fatty acid desaturase</fullName>
    </submittedName>
</protein>
<keyword evidence="1" id="KW-0812">Transmembrane</keyword>
<accession>A0ABU1V1X1</accession>